<evidence type="ECO:0000313" key="1">
    <source>
        <dbReference type="EMBL" id="VDP46553.1"/>
    </source>
</evidence>
<dbReference type="AlphaFoldDB" id="A0A183KA64"/>
<reference evidence="3" key="1">
    <citation type="submission" date="2016-06" db="UniProtKB">
        <authorList>
            <consortium name="WormBaseParasite"/>
        </authorList>
    </citation>
    <scope>IDENTIFICATION</scope>
</reference>
<evidence type="ECO:0000313" key="3">
    <source>
        <dbReference type="WBParaSite" id="SCUD_0001189701-mRNA-1"/>
    </source>
</evidence>
<protein>
    <submittedName>
        <fullName evidence="3">HYLS1_C domain-containing protein</fullName>
    </submittedName>
</protein>
<organism evidence="3">
    <name type="scientific">Schistosoma curassoni</name>
    <dbReference type="NCBI Taxonomy" id="6186"/>
    <lineage>
        <taxon>Eukaryota</taxon>
        <taxon>Metazoa</taxon>
        <taxon>Spiralia</taxon>
        <taxon>Lophotrochozoa</taxon>
        <taxon>Platyhelminthes</taxon>
        <taxon>Trematoda</taxon>
        <taxon>Digenea</taxon>
        <taxon>Strigeidida</taxon>
        <taxon>Schistosomatoidea</taxon>
        <taxon>Schistosomatidae</taxon>
        <taxon>Schistosoma</taxon>
    </lineage>
</organism>
<keyword evidence="2" id="KW-1185">Reference proteome</keyword>
<reference evidence="1 2" key="2">
    <citation type="submission" date="2018-11" db="EMBL/GenBank/DDBJ databases">
        <authorList>
            <consortium name="Pathogen Informatics"/>
        </authorList>
    </citation>
    <scope>NUCLEOTIDE SEQUENCE [LARGE SCALE GENOMIC DNA]</scope>
    <source>
        <strain evidence="1">Dakar</strain>
        <strain evidence="2">Dakar, Senegal</strain>
    </source>
</reference>
<proteinExistence type="predicted"/>
<dbReference type="WBParaSite" id="SCUD_0001189701-mRNA-1">
    <property type="protein sequence ID" value="SCUD_0001189701-mRNA-1"/>
    <property type="gene ID" value="SCUD_0001189701"/>
</dbReference>
<gene>
    <name evidence="1" type="ORF">SCUD_LOCUS11897</name>
</gene>
<dbReference type="Proteomes" id="UP000279833">
    <property type="component" value="Unassembled WGS sequence"/>
</dbReference>
<sequence length="197" mass="23166">MFFDCNNAALALKNYAFTSASDPLCSSITIPRYVKLFTLSRAYPSSRLPNSNRRASSKLSAIFRTSLEMRRSSKSSRPQEILNIHWPDTNRNRLLWERTNQLPAEEVIRKRRWKQTGHKLRKSSDCITRRVLTWNPEAKRKRGSPKNTLRREKEADIKRMNNNWKELKDDSLCQSVDRWKLNNVETLASNIEWITQA</sequence>
<accession>A0A183KA64</accession>
<evidence type="ECO:0000313" key="2">
    <source>
        <dbReference type="Proteomes" id="UP000279833"/>
    </source>
</evidence>
<dbReference type="EMBL" id="UZAK01034721">
    <property type="protein sequence ID" value="VDP46553.1"/>
    <property type="molecule type" value="Genomic_DNA"/>
</dbReference>
<name>A0A183KA64_9TREM</name>